<comment type="caution">
    <text evidence="2">The sequence shown here is derived from an EMBL/GenBank/DDBJ whole genome shotgun (WGS) entry which is preliminary data.</text>
</comment>
<dbReference type="Proteomes" id="UP001642484">
    <property type="component" value="Unassembled WGS sequence"/>
</dbReference>
<evidence type="ECO:0000313" key="2">
    <source>
        <dbReference type="EMBL" id="CAK9030447.1"/>
    </source>
</evidence>
<feature type="region of interest" description="Disordered" evidence="1">
    <location>
        <begin position="1"/>
        <end position="22"/>
    </location>
</feature>
<keyword evidence="3" id="KW-1185">Reference proteome</keyword>
<reference evidence="2 3" key="1">
    <citation type="submission" date="2024-02" db="EMBL/GenBank/DDBJ databases">
        <authorList>
            <person name="Chen Y."/>
            <person name="Shah S."/>
            <person name="Dougan E. K."/>
            <person name="Thang M."/>
            <person name="Chan C."/>
        </authorList>
    </citation>
    <scope>NUCLEOTIDE SEQUENCE [LARGE SCALE GENOMIC DNA]</scope>
</reference>
<gene>
    <name evidence="2" type="ORF">CCMP2556_LOCUS17883</name>
</gene>
<evidence type="ECO:0000313" key="3">
    <source>
        <dbReference type="Proteomes" id="UP001642484"/>
    </source>
</evidence>
<dbReference type="EMBL" id="CAXAMN010010001">
    <property type="protein sequence ID" value="CAK9030447.1"/>
    <property type="molecule type" value="Genomic_DNA"/>
</dbReference>
<accession>A0ABP0KU58</accession>
<organism evidence="2 3">
    <name type="scientific">Durusdinium trenchii</name>
    <dbReference type="NCBI Taxonomy" id="1381693"/>
    <lineage>
        <taxon>Eukaryota</taxon>
        <taxon>Sar</taxon>
        <taxon>Alveolata</taxon>
        <taxon>Dinophyceae</taxon>
        <taxon>Suessiales</taxon>
        <taxon>Symbiodiniaceae</taxon>
        <taxon>Durusdinium</taxon>
    </lineage>
</organism>
<proteinExistence type="predicted"/>
<evidence type="ECO:0000256" key="1">
    <source>
        <dbReference type="SAM" id="MobiDB-lite"/>
    </source>
</evidence>
<name>A0ABP0KU58_9DINO</name>
<protein>
    <submittedName>
        <fullName evidence="2">Uncharacterized protein</fullName>
    </submittedName>
</protein>
<sequence length="138" mass="15261">MPTWSQAFRRGRSRPPQPARSRLLGGCLDDLLQPRTQGARCDAEVVAGESVLTPNDVGVQADSGSPLPDWARQRIDSFLTGLASGVDQKTLQELLTLLPTLPAPGPTVLLDEIRLRQPELFERLYESMRRTKQRQSAA</sequence>